<accession>A0AAV5JGC5</accession>
<dbReference type="AlphaFoldDB" id="A0AAV5JGC5"/>
<keyword evidence="2" id="KW-1185">Reference proteome</keyword>
<dbReference type="Proteomes" id="UP001054252">
    <property type="component" value="Unassembled WGS sequence"/>
</dbReference>
<evidence type="ECO:0000313" key="2">
    <source>
        <dbReference type="Proteomes" id="UP001054252"/>
    </source>
</evidence>
<dbReference type="EMBL" id="BPVZ01000030">
    <property type="protein sequence ID" value="GKV09460.1"/>
    <property type="molecule type" value="Genomic_DNA"/>
</dbReference>
<sequence>MHYVYDVYMEAFCYNPSIKTILARIIEWGRWEESLSENDDVLKANEEFRNDKMATDPGNMFYKPHEPNVGMIKYFVNIFKHLHSDLPHTQVSFTYHVF</sequence>
<evidence type="ECO:0000313" key="1">
    <source>
        <dbReference type="EMBL" id="GKV09460.1"/>
    </source>
</evidence>
<proteinExistence type="predicted"/>
<gene>
    <name evidence="1" type="ORF">SLEP1_g20958</name>
</gene>
<protein>
    <submittedName>
        <fullName evidence="1">Uncharacterized protein</fullName>
    </submittedName>
</protein>
<comment type="caution">
    <text evidence="1">The sequence shown here is derived from an EMBL/GenBank/DDBJ whole genome shotgun (WGS) entry which is preliminary data.</text>
</comment>
<name>A0AAV5JGC5_9ROSI</name>
<organism evidence="1 2">
    <name type="scientific">Rubroshorea leprosula</name>
    <dbReference type="NCBI Taxonomy" id="152421"/>
    <lineage>
        <taxon>Eukaryota</taxon>
        <taxon>Viridiplantae</taxon>
        <taxon>Streptophyta</taxon>
        <taxon>Embryophyta</taxon>
        <taxon>Tracheophyta</taxon>
        <taxon>Spermatophyta</taxon>
        <taxon>Magnoliopsida</taxon>
        <taxon>eudicotyledons</taxon>
        <taxon>Gunneridae</taxon>
        <taxon>Pentapetalae</taxon>
        <taxon>rosids</taxon>
        <taxon>malvids</taxon>
        <taxon>Malvales</taxon>
        <taxon>Dipterocarpaceae</taxon>
        <taxon>Rubroshorea</taxon>
    </lineage>
</organism>
<reference evidence="1 2" key="1">
    <citation type="journal article" date="2021" name="Commun. Biol.">
        <title>The genome of Shorea leprosula (Dipterocarpaceae) highlights the ecological relevance of drought in aseasonal tropical rainforests.</title>
        <authorList>
            <person name="Ng K.K.S."/>
            <person name="Kobayashi M.J."/>
            <person name="Fawcett J.A."/>
            <person name="Hatakeyama M."/>
            <person name="Paape T."/>
            <person name="Ng C.H."/>
            <person name="Ang C.C."/>
            <person name="Tnah L.H."/>
            <person name="Lee C.T."/>
            <person name="Nishiyama T."/>
            <person name="Sese J."/>
            <person name="O'Brien M.J."/>
            <person name="Copetti D."/>
            <person name="Mohd Noor M.I."/>
            <person name="Ong R.C."/>
            <person name="Putra M."/>
            <person name="Sireger I.Z."/>
            <person name="Indrioko S."/>
            <person name="Kosugi Y."/>
            <person name="Izuno A."/>
            <person name="Isagi Y."/>
            <person name="Lee S.L."/>
            <person name="Shimizu K.K."/>
        </authorList>
    </citation>
    <scope>NUCLEOTIDE SEQUENCE [LARGE SCALE GENOMIC DNA]</scope>
    <source>
        <strain evidence="1">214</strain>
    </source>
</reference>